<dbReference type="InterPro" id="IPR036259">
    <property type="entry name" value="MFS_trans_sf"/>
</dbReference>
<dbReference type="SUPFAM" id="SSF103473">
    <property type="entry name" value="MFS general substrate transporter"/>
    <property type="match status" value="1"/>
</dbReference>
<feature type="transmembrane region" description="Helical" evidence="5">
    <location>
        <begin position="20"/>
        <end position="36"/>
    </location>
</feature>
<dbReference type="GO" id="GO:0022857">
    <property type="term" value="F:transmembrane transporter activity"/>
    <property type="evidence" value="ECO:0007669"/>
    <property type="project" value="InterPro"/>
</dbReference>
<keyword evidence="3 5" id="KW-1133">Transmembrane helix</keyword>
<protein>
    <submittedName>
        <fullName evidence="7">Putative major facilitator superfamily transporter</fullName>
    </submittedName>
</protein>
<dbReference type="PROSITE" id="PS50850">
    <property type="entry name" value="MFS"/>
    <property type="match status" value="1"/>
</dbReference>
<feature type="transmembrane region" description="Helical" evidence="5">
    <location>
        <begin position="309"/>
        <end position="329"/>
    </location>
</feature>
<evidence type="ECO:0000256" key="2">
    <source>
        <dbReference type="ARBA" id="ARBA00022692"/>
    </source>
</evidence>
<evidence type="ECO:0000256" key="1">
    <source>
        <dbReference type="ARBA" id="ARBA00004651"/>
    </source>
</evidence>
<feature type="transmembrane region" description="Helical" evidence="5">
    <location>
        <begin position="373"/>
        <end position="395"/>
    </location>
</feature>
<dbReference type="AlphaFoldDB" id="X0PTU9"/>
<feature type="transmembrane region" description="Helical" evidence="5">
    <location>
        <begin position="273"/>
        <end position="297"/>
    </location>
</feature>
<feature type="transmembrane region" description="Helical" evidence="5">
    <location>
        <begin position="239"/>
        <end position="261"/>
    </location>
</feature>
<evidence type="ECO:0000256" key="5">
    <source>
        <dbReference type="SAM" id="Phobius"/>
    </source>
</evidence>
<dbReference type="Proteomes" id="UP000019491">
    <property type="component" value="Unassembled WGS sequence"/>
</dbReference>
<keyword evidence="8" id="KW-1185">Reference proteome</keyword>
<dbReference type="InterPro" id="IPR011701">
    <property type="entry name" value="MFS"/>
</dbReference>
<dbReference type="PANTHER" id="PTHR11662">
    <property type="entry name" value="SOLUTE CARRIER FAMILY 17"/>
    <property type="match status" value="1"/>
</dbReference>
<dbReference type="EMBL" id="BAWF01000031">
    <property type="protein sequence ID" value="GAF46503.1"/>
    <property type="molecule type" value="Genomic_DNA"/>
</dbReference>
<comment type="caution">
    <text evidence="7">The sequence shown here is derived from an EMBL/GenBank/DDBJ whole genome shotgun (WGS) entry which is preliminary data.</text>
</comment>
<dbReference type="RefSeq" id="WP_037234187.1">
    <property type="nucleotide sequence ID" value="NZ_BAWF01000031.1"/>
</dbReference>
<dbReference type="GO" id="GO:0005886">
    <property type="term" value="C:plasma membrane"/>
    <property type="evidence" value="ECO:0007669"/>
    <property type="project" value="UniProtKB-SubCell"/>
</dbReference>
<sequence>MTTTRSLSPNTTGTGSHKQAWTMTLMLVALYMLNWADKAVLGIVAQPLKDEFGFTAAQIGLAGSLFYLTFSLGGFLAGPLNRWMGLRWALVVMAVVWAASMLPMVFAASFAVLIASRCLLGLGEGPNSALANTAAFSWFPEEKRGLPAAAITSGGSIAKIAFAPILAVVTSTFGWRAAFITLAIAALIWIPIWMALWRPGPYGAEHHPKDGTGTEPTTRAANRAANRASLRRAMLTPTFIGGFFAATAMYAIAAMVITWLPSYLEVGLGYSRVAAGSLLAVPSIAAFVCLLSVSALTDRAVSRGANVRLMRAVIPAIGLVICGLSLIAVPYIGSAVLVVALISIGYGLGMGILPQLNAVMSMIFPRHQVAGGLGIFLALTSLGPLVAPYVSGLIIDGAANPADGYATAFQAIGVVAVIGAVIALLAVNPVRDRAHPDQ</sequence>
<evidence type="ECO:0000256" key="3">
    <source>
        <dbReference type="ARBA" id="ARBA00022989"/>
    </source>
</evidence>
<feature type="transmembrane region" description="Helical" evidence="5">
    <location>
        <begin position="56"/>
        <end position="76"/>
    </location>
</feature>
<organism evidence="7 8">
    <name type="scientific">Rhodococcus wratislaviensis NBRC 100605</name>
    <dbReference type="NCBI Taxonomy" id="1219028"/>
    <lineage>
        <taxon>Bacteria</taxon>
        <taxon>Bacillati</taxon>
        <taxon>Actinomycetota</taxon>
        <taxon>Actinomycetes</taxon>
        <taxon>Mycobacteriales</taxon>
        <taxon>Nocardiaceae</taxon>
        <taxon>Rhodococcus</taxon>
    </lineage>
</organism>
<evidence type="ECO:0000313" key="8">
    <source>
        <dbReference type="Proteomes" id="UP000019491"/>
    </source>
</evidence>
<feature type="transmembrane region" description="Helical" evidence="5">
    <location>
        <begin position="88"/>
        <end position="115"/>
    </location>
</feature>
<feature type="transmembrane region" description="Helical" evidence="5">
    <location>
        <begin position="173"/>
        <end position="196"/>
    </location>
</feature>
<reference evidence="7 8" key="1">
    <citation type="submission" date="2014-02" db="EMBL/GenBank/DDBJ databases">
        <title>Whole genome shotgun sequence of Rhodococcus wratislaviensis NBRC 100605.</title>
        <authorList>
            <person name="Hosoyama A."/>
            <person name="Tsuchikane K."/>
            <person name="Yoshida I."/>
            <person name="Ohji S."/>
            <person name="Ichikawa N."/>
            <person name="Yamazoe A."/>
            <person name="Fujita N."/>
        </authorList>
    </citation>
    <scope>NUCLEOTIDE SEQUENCE [LARGE SCALE GENOMIC DNA]</scope>
    <source>
        <strain evidence="7 8">NBRC 100605</strain>
    </source>
</reference>
<dbReference type="Pfam" id="PF07690">
    <property type="entry name" value="MFS_1"/>
    <property type="match status" value="1"/>
</dbReference>
<dbReference type="InterPro" id="IPR020846">
    <property type="entry name" value="MFS_dom"/>
</dbReference>
<evidence type="ECO:0000259" key="6">
    <source>
        <dbReference type="PROSITE" id="PS50850"/>
    </source>
</evidence>
<keyword evidence="2 5" id="KW-0812">Transmembrane</keyword>
<dbReference type="InterPro" id="IPR050382">
    <property type="entry name" value="MFS_Na/Anion_cotransporter"/>
</dbReference>
<feature type="transmembrane region" description="Helical" evidence="5">
    <location>
        <begin position="407"/>
        <end position="427"/>
    </location>
</feature>
<evidence type="ECO:0000256" key="4">
    <source>
        <dbReference type="ARBA" id="ARBA00023136"/>
    </source>
</evidence>
<gene>
    <name evidence="7" type="ORF">RW1_031_00870</name>
</gene>
<feature type="transmembrane region" description="Helical" evidence="5">
    <location>
        <begin position="335"/>
        <end position="353"/>
    </location>
</feature>
<dbReference type="Gene3D" id="1.20.1250.20">
    <property type="entry name" value="MFS general substrate transporter like domains"/>
    <property type="match status" value="2"/>
</dbReference>
<comment type="subcellular location">
    <subcellularLocation>
        <location evidence="1">Cell membrane</location>
        <topology evidence="1">Multi-pass membrane protein</topology>
    </subcellularLocation>
</comment>
<evidence type="ECO:0000313" key="7">
    <source>
        <dbReference type="EMBL" id="GAF46503.1"/>
    </source>
</evidence>
<name>X0PTU9_RHOWR</name>
<feature type="domain" description="Major facilitator superfamily (MFS) profile" evidence="6">
    <location>
        <begin position="23"/>
        <end position="431"/>
    </location>
</feature>
<keyword evidence="4 5" id="KW-0472">Membrane</keyword>
<accession>X0PTU9</accession>
<dbReference type="PANTHER" id="PTHR11662:SF450">
    <property type="entry name" value="BLR1003 PROTEIN"/>
    <property type="match status" value="1"/>
</dbReference>
<proteinExistence type="predicted"/>